<accession>F6HVV9</accession>
<keyword evidence="2" id="KW-1185">Reference proteome</keyword>
<evidence type="ECO:0000313" key="2">
    <source>
        <dbReference type="Proteomes" id="UP000009183"/>
    </source>
</evidence>
<proteinExistence type="predicted"/>
<reference evidence="2" key="1">
    <citation type="journal article" date="2007" name="Nature">
        <title>The grapevine genome sequence suggests ancestral hexaploidization in major angiosperm phyla.</title>
        <authorList>
            <consortium name="The French-Italian Public Consortium for Grapevine Genome Characterization."/>
            <person name="Jaillon O."/>
            <person name="Aury J.-M."/>
            <person name="Noel B."/>
            <person name="Policriti A."/>
            <person name="Clepet C."/>
            <person name="Casagrande A."/>
            <person name="Choisne N."/>
            <person name="Aubourg S."/>
            <person name="Vitulo N."/>
            <person name="Jubin C."/>
            <person name="Vezzi A."/>
            <person name="Legeai F."/>
            <person name="Hugueney P."/>
            <person name="Dasilva C."/>
            <person name="Horner D."/>
            <person name="Mica E."/>
            <person name="Jublot D."/>
            <person name="Poulain J."/>
            <person name="Bruyere C."/>
            <person name="Billault A."/>
            <person name="Segurens B."/>
            <person name="Gouyvenoux M."/>
            <person name="Ugarte E."/>
            <person name="Cattonaro F."/>
            <person name="Anthouard V."/>
            <person name="Vico V."/>
            <person name="Del Fabbro C."/>
            <person name="Alaux M."/>
            <person name="Di Gaspero G."/>
            <person name="Dumas V."/>
            <person name="Felice N."/>
            <person name="Paillard S."/>
            <person name="Juman I."/>
            <person name="Moroldo M."/>
            <person name="Scalabrin S."/>
            <person name="Canaguier A."/>
            <person name="Le Clainche I."/>
            <person name="Malacrida G."/>
            <person name="Durand E."/>
            <person name="Pesole G."/>
            <person name="Laucou V."/>
            <person name="Chatelet P."/>
            <person name="Merdinoglu D."/>
            <person name="Delledonne M."/>
            <person name="Pezzotti M."/>
            <person name="Lecharny A."/>
            <person name="Scarpelli C."/>
            <person name="Artiguenave F."/>
            <person name="Pe M.E."/>
            <person name="Valle G."/>
            <person name="Morgante M."/>
            <person name="Caboche M."/>
            <person name="Adam-Blondon A.-F."/>
            <person name="Weissenbach J."/>
            <person name="Quetier F."/>
            <person name="Wincker P."/>
        </authorList>
    </citation>
    <scope>NUCLEOTIDE SEQUENCE [LARGE SCALE GENOMIC DNA]</scope>
    <source>
        <strain evidence="2">cv. Pinot noir / PN40024</strain>
    </source>
</reference>
<dbReference type="HOGENOM" id="CLU_3434297_0_0_1"/>
<protein>
    <submittedName>
        <fullName evidence="1">Uncharacterized protein</fullName>
    </submittedName>
</protein>
<name>F6HVV9_VITVI</name>
<organism evidence="1 2">
    <name type="scientific">Vitis vinifera</name>
    <name type="common">Grape</name>
    <dbReference type="NCBI Taxonomy" id="29760"/>
    <lineage>
        <taxon>Eukaryota</taxon>
        <taxon>Viridiplantae</taxon>
        <taxon>Streptophyta</taxon>
        <taxon>Embryophyta</taxon>
        <taxon>Tracheophyta</taxon>
        <taxon>Spermatophyta</taxon>
        <taxon>Magnoliopsida</taxon>
        <taxon>eudicotyledons</taxon>
        <taxon>Gunneridae</taxon>
        <taxon>Pentapetalae</taxon>
        <taxon>rosids</taxon>
        <taxon>Vitales</taxon>
        <taxon>Vitaceae</taxon>
        <taxon>Viteae</taxon>
        <taxon>Vitis</taxon>
    </lineage>
</organism>
<evidence type="ECO:0000313" key="1">
    <source>
        <dbReference type="EMBL" id="CCB58822.1"/>
    </source>
</evidence>
<gene>
    <name evidence="1" type="ordered locus">VIT_17s0053g00940</name>
</gene>
<sequence length="15" mass="1817">MPRRTVKIFPRSESL</sequence>
<dbReference type="InParanoid" id="F6HVV9"/>
<dbReference type="EMBL" id="FN596258">
    <property type="protein sequence ID" value="CCB58822.1"/>
    <property type="molecule type" value="Genomic_DNA"/>
</dbReference>
<dbReference type="Proteomes" id="UP000009183">
    <property type="component" value="Chromosome 17"/>
</dbReference>